<comment type="caution">
    <text evidence="1">The sequence shown here is derived from an EMBL/GenBank/DDBJ whole genome shotgun (WGS) entry which is preliminary data.</text>
</comment>
<sequence length="386" mass="43454">MSFDSGKDNASVVDSSVTEGKHETGLTDEPESYNCKQSEEAYFSKLEEPDVCHGNSGYLTPKKKGKWYSTRYFIIKSLNHHNIQQSIQKGIWATQVMNEPILDEAFNNSGRVILIFSVNMSGFFQGYAQMMSSIGWRRDNVWSQGNARNNPWGRSFKVKWLQLNDLPFQKTLHLKNPLNDNKPVKISRDCQELPQDIGEALCELLDGNAGAKETGRDQFAFRPASCYYPEEEYCVPPANMSWTMPQHYLSYRQVEANGCAGYATAGQTSPQGSTSGKSKNPKCANTKGNVSTLPDLETYPQCDMWGLPAESPHASSLTEDDFLEMSYEEYLEAHSRSNRQLYLPAIGLLRTPKESSGTKSYDKNPSPSSADRRRSRKRPPPHSPDR</sequence>
<keyword evidence="2" id="KW-1185">Reference proteome</keyword>
<reference evidence="2" key="1">
    <citation type="journal article" date="2023" name="Front. Plant Sci.">
        <title>Chromosomal-level genome assembly of Melastoma candidum provides insights into trichome evolution.</title>
        <authorList>
            <person name="Zhong Y."/>
            <person name="Wu W."/>
            <person name="Sun C."/>
            <person name="Zou P."/>
            <person name="Liu Y."/>
            <person name="Dai S."/>
            <person name="Zhou R."/>
        </authorList>
    </citation>
    <scope>NUCLEOTIDE SEQUENCE [LARGE SCALE GENOMIC DNA]</scope>
</reference>
<name>A0ACB9L2D4_9MYRT</name>
<organism evidence="1 2">
    <name type="scientific">Melastoma candidum</name>
    <dbReference type="NCBI Taxonomy" id="119954"/>
    <lineage>
        <taxon>Eukaryota</taxon>
        <taxon>Viridiplantae</taxon>
        <taxon>Streptophyta</taxon>
        <taxon>Embryophyta</taxon>
        <taxon>Tracheophyta</taxon>
        <taxon>Spermatophyta</taxon>
        <taxon>Magnoliopsida</taxon>
        <taxon>eudicotyledons</taxon>
        <taxon>Gunneridae</taxon>
        <taxon>Pentapetalae</taxon>
        <taxon>rosids</taxon>
        <taxon>malvids</taxon>
        <taxon>Myrtales</taxon>
        <taxon>Melastomataceae</taxon>
        <taxon>Melastomatoideae</taxon>
        <taxon>Melastomateae</taxon>
        <taxon>Melastoma</taxon>
    </lineage>
</organism>
<accession>A0ACB9L2D4</accession>
<gene>
    <name evidence="1" type="ORF">MLD38_039102</name>
</gene>
<dbReference type="Proteomes" id="UP001057402">
    <property type="component" value="Chromosome 12"/>
</dbReference>
<dbReference type="EMBL" id="CM042891">
    <property type="protein sequence ID" value="KAI4303479.1"/>
    <property type="molecule type" value="Genomic_DNA"/>
</dbReference>
<evidence type="ECO:0000313" key="2">
    <source>
        <dbReference type="Proteomes" id="UP001057402"/>
    </source>
</evidence>
<protein>
    <submittedName>
        <fullName evidence="1">Uncharacterized protein</fullName>
    </submittedName>
</protein>
<evidence type="ECO:0000313" key="1">
    <source>
        <dbReference type="EMBL" id="KAI4303479.1"/>
    </source>
</evidence>
<proteinExistence type="predicted"/>